<dbReference type="InterPro" id="IPR025193">
    <property type="entry name" value="DUF4114"/>
</dbReference>
<sequence length="789" mass="80467">KDTVPVTVTGYTPDQIGFFIIPNGDSNSFLEDNTPVSFSFVNGQWQVFSGTTPIVGSGAHVYFDDAGLNKDSQQHVVDNGLTGNQNWEDKPIPSGDKDFNDVNINVEWKVTEGTGKLLTVDETALADGDDATTASATVALAGSFAITAGADGLGSVGYELGLVAQDADSGLVDTGSNNAVLLRTNAAGDIEGYVADGVVFTLTVNTATGEVTLTQLRAVVHGNPADSDESTSPATINDGLIVLTATVTDGDGDTASDSIDLGTLIAFEDDGPTAVADNTITTNEDTPIVINVLANDNLGADNATVTNHTQATNGTVVLNDDGTFTYTPSANYSGADSFSYTLTDGDGDTSTALVSIGVTPVADAPTLLMSVGAATTIVGDNLVINGSFEDVSGKNANGGKVTDQPIADGGLVSRISIPGWTTVSGPAMEPHDQNHAGVGTTDGVHYMDLGGTPGNTSIEQKFSSLVAGQTYQLSFDFRDKAAMQESGQAGQDSGVMNVVWNGAVIATVQGNNTDSWDTLTINVEATGNDSLVYAEVGDSDDNWGIALDNVQLHGVAYSYELSVLGGLTDVDGSESLSGVTISNLPDGATITSDANADGTYEPGTLTITSDHQLSATEVNNITGEITSTDGASTATTVETAKVVFEGLDATGETANLLIEGDGSANKIIGGAGDDIIFGGAGNDMLTGGAGSDTFVWNQADLGTAGTAALDTVTDFDVNHDVLNLSDLLSDASHTIEGISTGTDNHLQLNINDTSGNTVQQIDLQGVSAGTDVNATLNSLIASGAINDGI</sequence>
<evidence type="ECO:0000259" key="1">
    <source>
        <dbReference type="Pfam" id="PF13448"/>
    </source>
</evidence>
<dbReference type="EMBL" id="LAZR01007779">
    <property type="protein sequence ID" value="KKM83008.1"/>
    <property type="molecule type" value="Genomic_DNA"/>
</dbReference>
<organism evidence="3">
    <name type="scientific">marine sediment metagenome</name>
    <dbReference type="NCBI Taxonomy" id="412755"/>
    <lineage>
        <taxon>unclassified sequences</taxon>
        <taxon>metagenomes</taxon>
        <taxon>ecological metagenomes</taxon>
    </lineage>
</organism>
<comment type="caution">
    <text evidence="3">The sequence shown here is derived from an EMBL/GenBank/DDBJ whole genome shotgun (WGS) entry which is preliminary data.</text>
</comment>
<proteinExistence type="predicted"/>
<dbReference type="Pfam" id="PF00353">
    <property type="entry name" value="HemolysinCabind"/>
    <property type="match status" value="1"/>
</dbReference>
<protein>
    <recommendedName>
        <fullName evidence="4">DUF5801 domain-containing protein</fullName>
    </recommendedName>
</protein>
<dbReference type="SUPFAM" id="SSF51120">
    <property type="entry name" value="beta-Roll"/>
    <property type="match status" value="1"/>
</dbReference>
<dbReference type="AlphaFoldDB" id="A0A0F9KM49"/>
<dbReference type="InterPro" id="IPR011049">
    <property type="entry name" value="Serralysin-like_metalloprot_C"/>
</dbReference>
<name>A0A0F9KM49_9ZZZZ</name>
<dbReference type="GO" id="GO:0005509">
    <property type="term" value="F:calcium ion binding"/>
    <property type="evidence" value="ECO:0007669"/>
    <property type="project" value="InterPro"/>
</dbReference>
<evidence type="ECO:0008006" key="4">
    <source>
        <dbReference type="Google" id="ProtNLM"/>
    </source>
</evidence>
<dbReference type="Pfam" id="PF17963">
    <property type="entry name" value="Big_9"/>
    <property type="match status" value="1"/>
</dbReference>
<dbReference type="Pfam" id="PF13448">
    <property type="entry name" value="DUF4114"/>
    <property type="match status" value="1"/>
</dbReference>
<dbReference type="InterPro" id="IPR001343">
    <property type="entry name" value="Hemolysn_Ca-bd"/>
</dbReference>
<dbReference type="SUPFAM" id="SSF49785">
    <property type="entry name" value="Galactose-binding domain-like"/>
    <property type="match status" value="1"/>
</dbReference>
<dbReference type="Gene3D" id="2.60.120.260">
    <property type="entry name" value="Galactose-binding domain-like"/>
    <property type="match status" value="1"/>
</dbReference>
<dbReference type="InterPro" id="IPR018511">
    <property type="entry name" value="Hemolysin-typ_Ca-bd_CS"/>
</dbReference>
<feature type="domain" description="DUF5801" evidence="2">
    <location>
        <begin position="118"/>
        <end position="262"/>
    </location>
</feature>
<dbReference type="Pfam" id="PF19116">
    <property type="entry name" value="DUF5801"/>
    <property type="match status" value="1"/>
</dbReference>
<evidence type="ECO:0000259" key="2">
    <source>
        <dbReference type="Pfam" id="PF19116"/>
    </source>
</evidence>
<feature type="domain" description="DUF4114" evidence="1">
    <location>
        <begin position="14"/>
        <end position="108"/>
    </location>
</feature>
<dbReference type="Gene3D" id="2.60.40.3440">
    <property type="match status" value="1"/>
</dbReference>
<reference evidence="3" key="1">
    <citation type="journal article" date="2015" name="Nature">
        <title>Complex archaea that bridge the gap between prokaryotes and eukaryotes.</title>
        <authorList>
            <person name="Spang A."/>
            <person name="Saw J.H."/>
            <person name="Jorgensen S.L."/>
            <person name="Zaremba-Niedzwiedzka K."/>
            <person name="Martijn J."/>
            <person name="Lind A.E."/>
            <person name="van Eijk R."/>
            <person name="Schleper C."/>
            <person name="Guy L."/>
            <person name="Ettema T.J."/>
        </authorList>
    </citation>
    <scope>NUCLEOTIDE SEQUENCE</scope>
</reference>
<dbReference type="InterPro" id="IPR043824">
    <property type="entry name" value="DUF5801"/>
</dbReference>
<dbReference type="PROSITE" id="PS00330">
    <property type="entry name" value="HEMOLYSIN_CALCIUM"/>
    <property type="match status" value="1"/>
</dbReference>
<feature type="non-terminal residue" evidence="3">
    <location>
        <position position="1"/>
    </location>
</feature>
<evidence type="ECO:0000313" key="3">
    <source>
        <dbReference type="EMBL" id="KKM83008.1"/>
    </source>
</evidence>
<dbReference type="PRINTS" id="PR00313">
    <property type="entry name" value="CABNDNGRPT"/>
</dbReference>
<gene>
    <name evidence="3" type="ORF">LCGC14_1313730</name>
</gene>
<accession>A0A0F9KM49</accession>
<dbReference type="Gene3D" id="2.150.10.10">
    <property type="entry name" value="Serralysin-like metalloprotease, C-terminal"/>
    <property type="match status" value="1"/>
</dbReference>
<dbReference type="InterPro" id="IPR008979">
    <property type="entry name" value="Galactose-bd-like_sf"/>
</dbReference>